<dbReference type="InterPro" id="IPR058881">
    <property type="entry name" value="PglZ_2nd"/>
</dbReference>
<evidence type="ECO:0000259" key="3">
    <source>
        <dbReference type="Pfam" id="PF25863"/>
    </source>
</evidence>
<dbReference type="Pfam" id="PF08665">
    <property type="entry name" value="PglZ"/>
    <property type="match status" value="1"/>
</dbReference>
<dbReference type="Pfam" id="PF25863">
    <property type="entry name" value="PglZ_C"/>
    <property type="match status" value="1"/>
</dbReference>
<accession>A0ABQ4C2K1</accession>
<feature type="domain" description="Alkaline phosphatase-like protein PglZ C-terminal" evidence="3">
    <location>
        <begin position="792"/>
        <end position="891"/>
    </location>
</feature>
<dbReference type="Pfam" id="PF25862">
    <property type="entry name" value="PglZ_1st"/>
    <property type="match status" value="1"/>
</dbReference>
<organism evidence="4 5">
    <name type="scientific">Asanoa iriomotensis</name>
    <dbReference type="NCBI Taxonomy" id="234613"/>
    <lineage>
        <taxon>Bacteria</taxon>
        <taxon>Bacillati</taxon>
        <taxon>Actinomycetota</taxon>
        <taxon>Actinomycetes</taxon>
        <taxon>Micromonosporales</taxon>
        <taxon>Micromonosporaceae</taxon>
        <taxon>Asanoa</taxon>
    </lineage>
</organism>
<evidence type="ECO:0000259" key="2">
    <source>
        <dbReference type="Pfam" id="PF25862"/>
    </source>
</evidence>
<dbReference type="InterPro" id="IPR058880">
    <property type="entry name" value="PglZ_N"/>
</dbReference>
<dbReference type="Pfam" id="PF25861">
    <property type="entry name" value="PglZ_2nd"/>
    <property type="match status" value="1"/>
</dbReference>
<reference evidence="4 5" key="1">
    <citation type="submission" date="2021-01" db="EMBL/GenBank/DDBJ databases">
        <title>Whole genome shotgun sequence of Asanoa iriomotensis NBRC 100142.</title>
        <authorList>
            <person name="Komaki H."/>
            <person name="Tamura T."/>
        </authorList>
    </citation>
    <scope>NUCLEOTIDE SEQUENCE [LARGE SCALE GENOMIC DNA]</scope>
    <source>
        <strain evidence="4 5">NBRC 100142</strain>
    </source>
</reference>
<feature type="domain" description="Alkaline phosphatase-like protein PglZ second" evidence="1">
    <location>
        <begin position="169"/>
        <end position="318"/>
    </location>
</feature>
<dbReference type="NCBIfam" id="NF033446">
    <property type="entry name" value="BREX_PglZ_2"/>
    <property type="match status" value="1"/>
</dbReference>
<dbReference type="InterPro" id="IPR047992">
    <property type="entry name" value="BREX_PglZ"/>
</dbReference>
<evidence type="ECO:0008006" key="6">
    <source>
        <dbReference type="Google" id="ProtNLM"/>
    </source>
</evidence>
<proteinExistence type="predicted"/>
<keyword evidence="5" id="KW-1185">Reference proteome</keyword>
<evidence type="ECO:0000259" key="1">
    <source>
        <dbReference type="Pfam" id="PF25861"/>
    </source>
</evidence>
<feature type="domain" description="Alkaline phosphatase-like protein PglZ N-terminal" evidence="2">
    <location>
        <begin position="2"/>
        <end position="101"/>
    </location>
</feature>
<comment type="caution">
    <text evidence="4">The sequence shown here is derived from an EMBL/GenBank/DDBJ whole genome shotgun (WGS) entry which is preliminary data.</text>
</comment>
<sequence>MTAVQPTAVRGKVQAWLDDDDDEAPALALRSRPDWPLDDPVLRFDHATARVVECPTPLAAWAALQGRADGERLVLLTELTDGQLGEGLLAYVSRHTVRRVDPWEIVASLFAAAEIDPTLNRSPRWVVDALIERAPAAGWPPAVGTILTRDHALRSLVAEVTGIDRQQIDGAGLLQWTTDATRVLRATRYPPDLLAGLADFLADVGGAETTPIMAAARAGHGADAVPLGLLTGVLWPAPPSGARATAVAAARARLEPRFGGARLTDTQAAALHREATAWIGRAQAGEESDKHEARRMLRRAEQIAAEIDATMLLGASDVLPAGFDQRLREVAVALGLALGGPTGIDRSTASVEAALRSAEQHRGADPGRLETARMAVRLLRWLGTPDDVAPVTLHDALSRQVRVDGWVDRARLDVFAGDRDPHVAETYHLLHRAVDERRQRHDHLFAQLLADTTGGDVEPGAMLRVEDVLDRVVRPVLAAGQRVLLLVLDGMSVAAATELADSITRGGSWFELTPDGGPRVGVLAALPTVTEVSRCSLFSGHIAVGQQPAERKAFDQRFPTGVLLHKGSLRASAGAALDPEVALAVESTDTPIVAAVINTIDDALHNSQPGTTVWDTDTVHAVRDLLALATDRIVVVVSDHGHVVDRGPDGRALSGASDGNRWRSADRPVRDGELLVRGRRVALGGGQVVLPWREEIRYGHRRAGYHGGASAAEAVIPLLVFSPGDDTVVPGWAGAPVANPNWWWAAPASGVRETAPAASDPRPRSGRGAKVSLAQEGLFADPAGTPAPPSRSAPDLVADLLASEVYVQRRGARAPLPDDRVAALLRALVASSGRSRLDTLAAAAGVPAHRITGTVAALRRLLQVEGYPVLTVDPDGQTVVLDTALLAEQFGLERAR</sequence>
<dbReference type="EMBL" id="BONC01000016">
    <property type="protein sequence ID" value="GIF56651.1"/>
    <property type="molecule type" value="Genomic_DNA"/>
</dbReference>
<gene>
    <name evidence="4" type="ORF">Air01nite_27460</name>
</gene>
<evidence type="ECO:0000313" key="5">
    <source>
        <dbReference type="Proteomes" id="UP000624325"/>
    </source>
</evidence>
<dbReference type="InterPro" id="IPR058882">
    <property type="entry name" value="PglZ_C"/>
</dbReference>
<dbReference type="SUPFAM" id="SSF53649">
    <property type="entry name" value="Alkaline phosphatase-like"/>
    <property type="match status" value="1"/>
</dbReference>
<dbReference type="InterPro" id="IPR017850">
    <property type="entry name" value="Alkaline_phosphatase_core_sf"/>
</dbReference>
<evidence type="ECO:0000313" key="4">
    <source>
        <dbReference type="EMBL" id="GIF56651.1"/>
    </source>
</evidence>
<dbReference type="Proteomes" id="UP000624325">
    <property type="component" value="Unassembled WGS sequence"/>
</dbReference>
<protein>
    <recommendedName>
        <fullName evidence="6">PglZ domain-containing protein</fullName>
    </recommendedName>
</protein>
<name>A0ABQ4C2K1_9ACTN</name>